<dbReference type="RefSeq" id="WP_166917425.1">
    <property type="nucleotide sequence ID" value="NZ_CP050253.1"/>
</dbReference>
<evidence type="ECO:0000256" key="1">
    <source>
        <dbReference type="ARBA" id="ARBA00023125"/>
    </source>
</evidence>
<dbReference type="Proteomes" id="UP000501168">
    <property type="component" value="Chromosome"/>
</dbReference>
<dbReference type="EMBL" id="CP050253">
    <property type="protein sequence ID" value="QIQ22128.1"/>
    <property type="molecule type" value="Genomic_DNA"/>
</dbReference>
<protein>
    <submittedName>
        <fullName evidence="3">Single-stranded DNA-binding protein</fullName>
    </submittedName>
</protein>
<dbReference type="InterPro" id="IPR012340">
    <property type="entry name" value="NA-bd_OB-fold"/>
</dbReference>
<sequence>MSTFFLGEGNICSKPEFRSFPNGNNPPRTMMRLNVRFDNPVPKDGGYEDRGGFFAPVEIWHSDAEHWSENIYQRGMRILVEGRTVMQEWEDNDKKPRLTFKIEARRIAILPNRVVTIVMKDKPSQQEPENEPPEL</sequence>
<dbReference type="Pfam" id="PF00436">
    <property type="entry name" value="SSB"/>
    <property type="match status" value="1"/>
</dbReference>
<dbReference type="PROSITE" id="PS50935">
    <property type="entry name" value="SSB"/>
    <property type="match status" value="1"/>
</dbReference>
<dbReference type="AlphaFoldDB" id="A0A6G9ID16"/>
<evidence type="ECO:0000313" key="3">
    <source>
        <dbReference type="EMBL" id="QIQ22128.1"/>
    </source>
</evidence>
<dbReference type="KEGG" id="orb:IPMB12_10805"/>
<organism evidence="3 4">
    <name type="scientific">Zophobihabitans entericus</name>
    <dbReference type="NCBI Taxonomy" id="1635327"/>
    <lineage>
        <taxon>Bacteria</taxon>
        <taxon>Pseudomonadati</taxon>
        <taxon>Pseudomonadota</taxon>
        <taxon>Gammaproteobacteria</taxon>
        <taxon>Orbales</taxon>
        <taxon>Orbaceae</taxon>
        <taxon>Zophobihabitans</taxon>
    </lineage>
</organism>
<reference evidence="3 4" key="1">
    <citation type="submission" date="2020-03" db="EMBL/GenBank/DDBJ databases">
        <title>Complete genome sequence of Orbus sp. IPMB12 (BCRC 80908).</title>
        <authorList>
            <person name="Lo W.-S."/>
            <person name="Chang T.-H."/>
            <person name="Kuo C.-H."/>
        </authorList>
    </citation>
    <scope>NUCLEOTIDE SEQUENCE [LARGE SCALE GENOMIC DNA]</scope>
    <source>
        <strain evidence="3 4">IPMB12</strain>
    </source>
</reference>
<proteinExistence type="predicted"/>
<gene>
    <name evidence="3" type="ORF">IPMB12_10805</name>
</gene>
<dbReference type="SUPFAM" id="SSF50249">
    <property type="entry name" value="Nucleic acid-binding proteins"/>
    <property type="match status" value="1"/>
</dbReference>
<dbReference type="Gene3D" id="2.40.50.140">
    <property type="entry name" value="Nucleic acid-binding proteins"/>
    <property type="match status" value="1"/>
</dbReference>
<accession>A0A6G9ID16</accession>
<evidence type="ECO:0000256" key="2">
    <source>
        <dbReference type="PROSITE-ProRule" id="PRU00252"/>
    </source>
</evidence>
<dbReference type="CDD" id="cd04496">
    <property type="entry name" value="SSB_OBF"/>
    <property type="match status" value="1"/>
</dbReference>
<dbReference type="GO" id="GO:0003697">
    <property type="term" value="F:single-stranded DNA binding"/>
    <property type="evidence" value="ECO:0007669"/>
    <property type="project" value="InterPro"/>
</dbReference>
<evidence type="ECO:0000313" key="4">
    <source>
        <dbReference type="Proteomes" id="UP000501168"/>
    </source>
</evidence>
<name>A0A6G9ID16_9GAMM</name>
<keyword evidence="1 2" id="KW-0238">DNA-binding</keyword>
<keyword evidence="4" id="KW-1185">Reference proteome</keyword>
<dbReference type="InParanoid" id="A0A6G9ID16"/>
<dbReference type="NCBIfam" id="NF006039">
    <property type="entry name" value="PRK08182.1"/>
    <property type="match status" value="1"/>
</dbReference>
<dbReference type="InterPro" id="IPR000424">
    <property type="entry name" value="Primosome_PriB/ssb"/>
</dbReference>